<feature type="compositionally biased region" description="Polar residues" evidence="1">
    <location>
        <begin position="110"/>
        <end position="121"/>
    </location>
</feature>
<dbReference type="AlphaFoldDB" id="A0AAW0H5E5"/>
<evidence type="ECO:0000313" key="3">
    <source>
        <dbReference type="Proteomes" id="UP001488838"/>
    </source>
</evidence>
<sequence>LPTFRKTRTSLKGKQRPDSTLFQPRLKRGLFPRVGGGLPGVAPDSQFQWEPEKEQGIRVGHQKAGKGEGDHAEPRKKRTSDRRLGGVRAGRTRRPEWARRRCRDADGAGSEQQPENTSLNFLSGFPKSPPADIMEPDEEPPPPQRTDLFQSAAALTG</sequence>
<name>A0AAW0H5E5_MYOGA</name>
<dbReference type="EMBL" id="JBBHLL010000764">
    <property type="protein sequence ID" value="KAK7797868.1"/>
    <property type="molecule type" value="Genomic_DNA"/>
</dbReference>
<feature type="compositionally biased region" description="Basic and acidic residues" evidence="1">
    <location>
        <begin position="93"/>
        <end position="106"/>
    </location>
</feature>
<accession>A0AAW0H5E5</accession>
<feature type="region of interest" description="Disordered" evidence="1">
    <location>
        <begin position="1"/>
        <end position="157"/>
    </location>
</feature>
<evidence type="ECO:0000313" key="2">
    <source>
        <dbReference type="EMBL" id="KAK7797868.1"/>
    </source>
</evidence>
<gene>
    <name evidence="2" type="ORF">U0070_004478</name>
</gene>
<evidence type="ECO:0000256" key="1">
    <source>
        <dbReference type="SAM" id="MobiDB-lite"/>
    </source>
</evidence>
<protein>
    <submittedName>
        <fullName evidence="2">Uncharacterized protein</fullName>
    </submittedName>
</protein>
<reference evidence="2 3" key="1">
    <citation type="journal article" date="2023" name="bioRxiv">
        <title>Conserved and derived expression patterns and positive selection on dental genes reveal complex evolutionary context of ever-growing rodent molars.</title>
        <authorList>
            <person name="Calamari Z.T."/>
            <person name="Song A."/>
            <person name="Cohen E."/>
            <person name="Akter M."/>
            <person name="Roy R.D."/>
            <person name="Hallikas O."/>
            <person name="Christensen M.M."/>
            <person name="Li P."/>
            <person name="Marangoni P."/>
            <person name="Jernvall J."/>
            <person name="Klein O.D."/>
        </authorList>
    </citation>
    <scope>NUCLEOTIDE SEQUENCE [LARGE SCALE GENOMIC DNA]</scope>
    <source>
        <strain evidence="2">V071</strain>
    </source>
</reference>
<proteinExistence type="predicted"/>
<feature type="compositionally biased region" description="Basic residues" evidence="1">
    <location>
        <begin position="1"/>
        <end position="14"/>
    </location>
</feature>
<dbReference type="Proteomes" id="UP001488838">
    <property type="component" value="Unassembled WGS sequence"/>
</dbReference>
<organism evidence="2 3">
    <name type="scientific">Myodes glareolus</name>
    <name type="common">Bank vole</name>
    <name type="synonym">Clethrionomys glareolus</name>
    <dbReference type="NCBI Taxonomy" id="447135"/>
    <lineage>
        <taxon>Eukaryota</taxon>
        <taxon>Metazoa</taxon>
        <taxon>Chordata</taxon>
        <taxon>Craniata</taxon>
        <taxon>Vertebrata</taxon>
        <taxon>Euteleostomi</taxon>
        <taxon>Mammalia</taxon>
        <taxon>Eutheria</taxon>
        <taxon>Euarchontoglires</taxon>
        <taxon>Glires</taxon>
        <taxon>Rodentia</taxon>
        <taxon>Myomorpha</taxon>
        <taxon>Muroidea</taxon>
        <taxon>Cricetidae</taxon>
        <taxon>Arvicolinae</taxon>
        <taxon>Myodes</taxon>
    </lineage>
</organism>
<comment type="caution">
    <text evidence="2">The sequence shown here is derived from an EMBL/GenBank/DDBJ whole genome shotgun (WGS) entry which is preliminary data.</text>
</comment>
<feature type="non-terminal residue" evidence="2">
    <location>
        <position position="1"/>
    </location>
</feature>
<keyword evidence="3" id="KW-1185">Reference proteome</keyword>